<evidence type="ECO:0000256" key="2">
    <source>
        <dbReference type="SAM" id="Phobius"/>
    </source>
</evidence>
<comment type="caution">
    <text evidence="4">The sequence shown here is derived from an EMBL/GenBank/DDBJ whole genome shotgun (WGS) entry which is preliminary data.</text>
</comment>
<evidence type="ECO:0000256" key="1">
    <source>
        <dbReference type="SAM" id="MobiDB-lite"/>
    </source>
</evidence>
<evidence type="ECO:0000259" key="3">
    <source>
        <dbReference type="Pfam" id="PF05569"/>
    </source>
</evidence>
<evidence type="ECO:0000313" key="4">
    <source>
        <dbReference type="EMBL" id="RXK86243.1"/>
    </source>
</evidence>
<organism evidence="4 5">
    <name type="scientific">Filimonas effusa</name>
    <dbReference type="NCBI Taxonomy" id="2508721"/>
    <lineage>
        <taxon>Bacteria</taxon>
        <taxon>Pseudomonadati</taxon>
        <taxon>Bacteroidota</taxon>
        <taxon>Chitinophagia</taxon>
        <taxon>Chitinophagales</taxon>
        <taxon>Chitinophagaceae</taxon>
        <taxon>Filimonas</taxon>
    </lineage>
</organism>
<feature type="compositionally biased region" description="Polar residues" evidence="1">
    <location>
        <begin position="708"/>
        <end position="717"/>
    </location>
</feature>
<dbReference type="RefSeq" id="WP_129001993.1">
    <property type="nucleotide sequence ID" value="NZ_SDHZ01000001.1"/>
</dbReference>
<feature type="transmembrane region" description="Helical" evidence="2">
    <location>
        <begin position="112"/>
        <end position="132"/>
    </location>
</feature>
<feature type="transmembrane region" description="Helical" evidence="2">
    <location>
        <begin position="318"/>
        <end position="334"/>
    </location>
</feature>
<dbReference type="CDD" id="cd07341">
    <property type="entry name" value="M56_BlaR1_MecR1_like"/>
    <property type="match status" value="1"/>
</dbReference>
<dbReference type="EMBL" id="SDHZ01000001">
    <property type="protein sequence ID" value="RXK86243.1"/>
    <property type="molecule type" value="Genomic_DNA"/>
</dbReference>
<dbReference type="InterPro" id="IPR008756">
    <property type="entry name" value="Peptidase_M56"/>
</dbReference>
<accession>A0A4Q1DCA7</accession>
<dbReference type="PANTHER" id="PTHR34978:SF3">
    <property type="entry name" value="SLR0241 PROTEIN"/>
    <property type="match status" value="1"/>
</dbReference>
<keyword evidence="5" id="KW-1185">Reference proteome</keyword>
<dbReference type="Pfam" id="PF05569">
    <property type="entry name" value="Peptidase_M56"/>
    <property type="match status" value="1"/>
</dbReference>
<name>A0A4Q1DCA7_9BACT</name>
<feature type="domain" description="Peptidase M56" evidence="3">
    <location>
        <begin position="24"/>
        <end position="302"/>
    </location>
</feature>
<feature type="transmembrane region" description="Helical" evidence="2">
    <location>
        <begin position="48"/>
        <end position="68"/>
    </location>
</feature>
<keyword evidence="2" id="KW-1133">Transmembrane helix</keyword>
<feature type="transmembrane region" description="Helical" evidence="2">
    <location>
        <begin position="20"/>
        <end position="41"/>
    </location>
</feature>
<dbReference type="InterPro" id="IPR052173">
    <property type="entry name" value="Beta-lactam_resp_regulator"/>
</dbReference>
<evidence type="ECO:0000313" key="5">
    <source>
        <dbReference type="Proteomes" id="UP000290545"/>
    </source>
</evidence>
<dbReference type="PANTHER" id="PTHR34978">
    <property type="entry name" value="POSSIBLE SENSOR-TRANSDUCER PROTEIN BLAR"/>
    <property type="match status" value="1"/>
</dbReference>
<dbReference type="Gene3D" id="3.30.2010.10">
    <property type="entry name" value="Metalloproteases ('zincins'), catalytic domain"/>
    <property type="match status" value="1"/>
</dbReference>
<reference evidence="4 5" key="1">
    <citation type="submission" date="2019-01" db="EMBL/GenBank/DDBJ databases">
        <title>Filimonas sp. strain TTM-71.</title>
        <authorList>
            <person name="Chen W.-M."/>
        </authorList>
    </citation>
    <scope>NUCLEOTIDE SEQUENCE [LARGE SCALE GENOMIC DNA]</scope>
    <source>
        <strain evidence="4 5">TTM-71</strain>
    </source>
</reference>
<gene>
    <name evidence="4" type="ORF">ESB13_05395</name>
</gene>
<feature type="region of interest" description="Disordered" evidence="1">
    <location>
        <begin position="698"/>
        <end position="717"/>
    </location>
</feature>
<keyword evidence="2" id="KW-0472">Membrane</keyword>
<sequence>MQALLHSPFLQALGYAIANSLWQAALLWLAVALITGLVPLSAAVKYRLALIAQLGAFCWFLITFKVYFQQCAVAASALESLNMPAENAWIVAPEATSFRSSLLAWTLKIEQLLPFLSIAYLFLLVFLGVKWIRTYRKAQQIRKDGLHKIDVEWRLFVQKVAVQLHIKPKVELFLSSVVNSPLTVGYLKPIILLPIASINHLTPQQLEALLLHELAHIKRGDYFINLIQSVIEITLFFNPFMQLLSRLTRKERENACDDWVLQFQYNPSMYAEALLRMAHLQAAPVLAMQASGNKGELLPRVKRMLNQQEKAFNYKQHLIALVVMTGVLSTIAWLQPGLSSYNQAGNGKTQQPVLLEPITARVDNPLFNPVFFLANHKRDEGERTHTAEKPAVKIRTTVAAAARYKEEPESTLATVIEESARIDSNILQPVMAEHITVMPLPNFVVQLQNMDMVPPAPEVFYYRLPMRPPQPGGRTARSIKVRIAAPPAPPRARVLQRADNIRSYASGTAASLRRTMDSAHVRMHHRNIDRAISNLLREIADSGRLSQSRQFRLLAKLPADLELLDTEMLERAFEMLERQEAIWAYCRPAVKEKDRVRPDVNVTIKKRKDHSTNNTNGTTAGATMLQQGTATYYTQPVPPPPPSSYNERQPQVVTYQYKDVMITISNSLNGVTTQSSQITIRKMTKEEKQENMLVDEKEAVPAGPEAPLSQSLLIHAD</sequence>
<dbReference type="Proteomes" id="UP000290545">
    <property type="component" value="Unassembled WGS sequence"/>
</dbReference>
<protein>
    <submittedName>
        <fullName evidence="4">M56 family metallopeptidase</fullName>
    </submittedName>
</protein>
<keyword evidence="2" id="KW-0812">Transmembrane</keyword>
<dbReference type="AlphaFoldDB" id="A0A4Q1DCA7"/>
<proteinExistence type="predicted"/>
<dbReference type="OrthoDB" id="15218at2"/>